<evidence type="ECO:0000313" key="1">
    <source>
        <dbReference type="EMBL" id="CDH31247.1"/>
    </source>
</evidence>
<dbReference type="HOGENOM" id="CLU_199172_0_0_6"/>
<name>A0A077Q565_XENBV</name>
<sequence>MLLSPNDFTGRSGGLFQEVDLDGNEIFNFVIMGDNRNMPNTTKPGHKWKPVNVLPAEAPVEYYDD</sequence>
<dbReference type="AlphaFoldDB" id="A0A077Q565"/>
<protein>
    <submittedName>
        <fullName evidence="1">Uncharacterized protein</fullName>
    </submittedName>
</protein>
<gene>
    <name evidence="1" type="ORF">XBI1_1410015</name>
</gene>
<organism evidence="1 2">
    <name type="scientific">Xenorhabdus bovienii str. Intermedium</name>
    <dbReference type="NCBI Taxonomy" id="1379677"/>
    <lineage>
        <taxon>Bacteria</taxon>
        <taxon>Pseudomonadati</taxon>
        <taxon>Pseudomonadota</taxon>
        <taxon>Gammaproteobacteria</taxon>
        <taxon>Enterobacterales</taxon>
        <taxon>Morganellaceae</taxon>
        <taxon>Xenorhabdus</taxon>
    </lineage>
</organism>
<dbReference type="EMBL" id="CBTB010000048">
    <property type="protein sequence ID" value="CDH31247.1"/>
    <property type="molecule type" value="Genomic_DNA"/>
</dbReference>
<reference evidence="1" key="1">
    <citation type="submission" date="2013-07" db="EMBL/GenBank/DDBJ databases">
        <title>Sub-species coevolution in mutualistic symbiosis.</title>
        <authorList>
            <person name="Murfin K."/>
            <person name="Klassen J."/>
            <person name="Lee M."/>
            <person name="Forst S."/>
            <person name="Stock P."/>
            <person name="Goodrich-Blair H."/>
        </authorList>
    </citation>
    <scope>NUCLEOTIDE SEQUENCE [LARGE SCALE GENOMIC DNA]</scope>
    <source>
        <strain evidence="1">Intermedium</strain>
    </source>
</reference>
<evidence type="ECO:0000313" key="2">
    <source>
        <dbReference type="Proteomes" id="UP000028480"/>
    </source>
</evidence>
<dbReference type="RefSeq" id="WP_038183857.1">
    <property type="nucleotide sequence ID" value="NZ_CAWLWA010000102.1"/>
</dbReference>
<comment type="caution">
    <text evidence="1">The sequence shown here is derived from an EMBL/GenBank/DDBJ whole genome shotgun (WGS) entry which is preliminary data.</text>
</comment>
<dbReference type="Proteomes" id="UP000028480">
    <property type="component" value="Unassembled WGS sequence"/>
</dbReference>
<proteinExistence type="predicted"/>
<accession>A0A077Q565</accession>